<dbReference type="InterPro" id="IPR018550">
    <property type="entry name" value="Lipid-A_deacylase-rel"/>
</dbReference>
<proteinExistence type="predicted"/>
<evidence type="ECO:0000256" key="1">
    <source>
        <dbReference type="SAM" id="SignalP"/>
    </source>
</evidence>
<evidence type="ECO:0000313" key="2">
    <source>
        <dbReference type="EMBL" id="AWH85009.1"/>
    </source>
</evidence>
<keyword evidence="3" id="KW-1185">Reference proteome</keyword>
<dbReference type="RefSeq" id="WP_108777715.1">
    <property type="nucleotide sequence ID" value="NZ_CP029186.1"/>
</dbReference>
<protein>
    <submittedName>
        <fullName evidence="2">Deacylase</fullName>
    </submittedName>
</protein>
<feature type="chain" id="PRO_5015410188" evidence="1">
    <location>
        <begin position="18"/>
        <end position="364"/>
    </location>
</feature>
<dbReference type="KEGG" id="falb:HYN59_07660"/>
<keyword evidence="1" id="KW-0732">Signal</keyword>
<dbReference type="AlphaFoldDB" id="A0A2S1QXD9"/>
<dbReference type="OrthoDB" id="627554at2"/>
<dbReference type="EMBL" id="CP029186">
    <property type="protein sequence ID" value="AWH85009.1"/>
    <property type="molecule type" value="Genomic_DNA"/>
</dbReference>
<organism evidence="2 3">
    <name type="scientific">Flavobacterium album</name>
    <dbReference type="NCBI Taxonomy" id="2175091"/>
    <lineage>
        <taxon>Bacteria</taxon>
        <taxon>Pseudomonadati</taxon>
        <taxon>Bacteroidota</taxon>
        <taxon>Flavobacteriia</taxon>
        <taxon>Flavobacteriales</taxon>
        <taxon>Flavobacteriaceae</taxon>
        <taxon>Flavobacterium</taxon>
    </lineage>
</organism>
<evidence type="ECO:0000313" key="3">
    <source>
        <dbReference type="Proteomes" id="UP000244929"/>
    </source>
</evidence>
<accession>A0A2S1QXD9</accession>
<dbReference type="Gene3D" id="2.40.160.20">
    <property type="match status" value="1"/>
</dbReference>
<reference evidence="2 3" key="1">
    <citation type="submission" date="2018-04" db="EMBL/GenBank/DDBJ databases">
        <title>Genome sequencing of Flavobacterium sp. HYN0059.</title>
        <authorList>
            <person name="Yi H."/>
            <person name="Baek C."/>
        </authorList>
    </citation>
    <scope>NUCLEOTIDE SEQUENCE [LARGE SCALE GENOMIC DNA]</scope>
    <source>
        <strain evidence="2 3">HYN0059</strain>
    </source>
</reference>
<dbReference type="Proteomes" id="UP000244929">
    <property type="component" value="Chromosome"/>
</dbReference>
<name>A0A2S1QXD9_9FLAO</name>
<dbReference type="Pfam" id="PF09411">
    <property type="entry name" value="PagL"/>
    <property type="match status" value="1"/>
</dbReference>
<sequence length="364" mass="42089">MRARYFCILLFSITLFAQESPDGKFSVDANYFYGNIVPHRKSIQHLITAHPVGIIIGFNRKTFGDEKWQARYNYPDYGLSFHYQNMRNETLGDMYGFYGHYNFYFLQRLLMLRVGQGIAYNTNPYDKETNFRNNAYGQHLMPSTYFMLNFNKANIWEGLGVQAGMVFIHHSNASMKSPNTSTNTFAVNVGLNYSFGRGEERRYVPETDTIKFSEPIKFNFTFKGGLNQSDVIGSKQYPYYAFSGYIDKRWSCKSAFQLGADVFWPKYLKEFIHYKSVAYPEEHVDGNTDYKKVGVFVGHELFINSLSVEAQVGFYVYEPFNSTGRLYQRIGAKYYFTDEIFSTIGLKTHAAKAEVMEVGIGIRL</sequence>
<feature type="signal peptide" evidence="1">
    <location>
        <begin position="1"/>
        <end position="17"/>
    </location>
</feature>
<gene>
    <name evidence="2" type="ORF">HYN59_07660</name>
</gene>